<dbReference type="Gene3D" id="1.20.1540.10">
    <property type="entry name" value="Rhomboid-like"/>
    <property type="match status" value="1"/>
</dbReference>
<feature type="transmembrane region" description="Helical" evidence="5">
    <location>
        <begin position="102"/>
        <end position="125"/>
    </location>
</feature>
<feature type="transmembrane region" description="Helical" evidence="5">
    <location>
        <begin position="137"/>
        <end position="158"/>
    </location>
</feature>
<evidence type="ECO:0000256" key="3">
    <source>
        <dbReference type="ARBA" id="ARBA00022989"/>
    </source>
</evidence>
<feature type="transmembrane region" description="Helical" evidence="5">
    <location>
        <begin position="12"/>
        <end position="37"/>
    </location>
</feature>
<dbReference type="InterPro" id="IPR035952">
    <property type="entry name" value="Rhomboid-like_sf"/>
</dbReference>
<reference evidence="6" key="1">
    <citation type="journal article" date="2015" name="Front. Microbiol.">
        <title>The vaginal isolate Lactobacillus paracasei LPC-S01 (DSM 26760) is suitable for oral administration.</title>
        <authorList>
            <person name="Balzaretti S."/>
            <person name="Taverniti V."/>
            <person name="Rondini G."/>
            <person name="Marcolegio G."/>
            <person name="Minuzzo M."/>
            <person name="Remagni M.C."/>
            <person name="Fiore W."/>
            <person name="Arioli S."/>
            <person name="Guglielmetti S."/>
        </authorList>
    </citation>
    <scope>NUCLEOTIDE SEQUENCE</scope>
    <source>
        <strain evidence="6">LPC-S01</strain>
    </source>
</reference>
<evidence type="ECO:0000256" key="1">
    <source>
        <dbReference type="ARBA" id="ARBA00004141"/>
    </source>
</evidence>
<protein>
    <submittedName>
        <fullName evidence="6">Rhomboid family S54 peptidase</fullName>
    </submittedName>
</protein>
<proteinExistence type="predicted"/>
<evidence type="ECO:0000256" key="4">
    <source>
        <dbReference type="ARBA" id="ARBA00023136"/>
    </source>
</evidence>
<dbReference type="GO" id="GO:0016020">
    <property type="term" value="C:membrane"/>
    <property type="evidence" value="ECO:0007669"/>
    <property type="project" value="UniProtKB-SubCell"/>
</dbReference>
<dbReference type="AlphaFoldDB" id="A0A0M6W8S2"/>
<keyword evidence="3 5" id="KW-1133">Transmembrane helix</keyword>
<feature type="transmembrane region" description="Helical" evidence="5">
    <location>
        <begin position="76"/>
        <end position="95"/>
    </location>
</feature>
<keyword evidence="4 5" id="KW-0472">Membrane</keyword>
<feature type="transmembrane region" description="Helical" evidence="5">
    <location>
        <begin position="196"/>
        <end position="217"/>
    </location>
</feature>
<sequence>MTFMLQKLRDSNFVTIILAAKGTLLICCLLLFCYLLFSTLTNTFLIPTNDLLGDVASILKGELWRVITSTVYFSEWTPLIKTVLIVLALCPFIEWKIGSPALVMSFFASSWIGILLFCFGLGGIIRSTVGINTYVYAFYGGILSVYALFPLAVLAFLIKKPAFSLLAKCVLVGGLLLYFTVGFWPNSDTPEPAVIVQISQLCGVLSGLFCALIVVALRNWKKVSFFSAKPSN</sequence>
<dbReference type="EMBL" id="LN846901">
    <property type="protein sequence ID" value="CRL16908.1"/>
    <property type="molecule type" value="Genomic_DNA"/>
</dbReference>
<name>A0A0M6W8S2_LACPA</name>
<evidence type="ECO:0000256" key="5">
    <source>
        <dbReference type="SAM" id="Phobius"/>
    </source>
</evidence>
<dbReference type="SUPFAM" id="SSF144091">
    <property type="entry name" value="Rhomboid-like"/>
    <property type="match status" value="1"/>
</dbReference>
<feature type="transmembrane region" description="Helical" evidence="5">
    <location>
        <begin position="165"/>
        <end position="184"/>
    </location>
</feature>
<organism evidence="6">
    <name type="scientific">Lacticaseibacillus paracasei</name>
    <name type="common">Lactobacillus paracasei</name>
    <dbReference type="NCBI Taxonomy" id="1597"/>
    <lineage>
        <taxon>Bacteria</taxon>
        <taxon>Bacillati</taxon>
        <taxon>Bacillota</taxon>
        <taxon>Bacilli</taxon>
        <taxon>Lactobacillales</taxon>
        <taxon>Lactobacillaceae</taxon>
        <taxon>Lacticaseibacillus</taxon>
    </lineage>
</organism>
<accession>A0A0M6W8S2</accession>
<evidence type="ECO:0000256" key="2">
    <source>
        <dbReference type="ARBA" id="ARBA00022692"/>
    </source>
</evidence>
<comment type="subcellular location">
    <subcellularLocation>
        <location evidence="1">Membrane</location>
        <topology evidence="1">Multi-pass membrane protein</topology>
    </subcellularLocation>
</comment>
<evidence type="ECO:0000313" key="6">
    <source>
        <dbReference type="EMBL" id="CRL16908.1"/>
    </source>
</evidence>
<keyword evidence="2 5" id="KW-0812">Transmembrane</keyword>